<evidence type="ECO:0000313" key="2">
    <source>
        <dbReference type="Proteomes" id="UP001217089"/>
    </source>
</evidence>
<dbReference type="InterPro" id="IPR011604">
    <property type="entry name" value="PDDEXK-like_dom_sf"/>
</dbReference>
<gene>
    <name evidence="1" type="ORF">KUTeg_007691</name>
</gene>
<reference evidence="1 2" key="1">
    <citation type="submission" date="2022-12" db="EMBL/GenBank/DDBJ databases">
        <title>Chromosome-level genome of Tegillarca granosa.</title>
        <authorList>
            <person name="Kim J."/>
        </authorList>
    </citation>
    <scope>NUCLEOTIDE SEQUENCE [LARGE SCALE GENOMIC DNA]</scope>
    <source>
        <strain evidence="1">Teg-2019</strain>
        <tissue evidence="1">Adductor muscle</tissue>
    </source>
</reference>
<proteinExistence type="predicted"/>
<keyword evidence="2" id="KW-1185">Reference proteome</keyword>
<dbReference type="EMBL" id="JARBDR010000337">
    <property type="protein sequence ID" value="KAJ8315541.1"/>
    <property type="molecule type" value="Genomic_DNA"/>
</dbReference>
<accession>A0ABQ9FFY3</accession>
<organism evidence="1 2">
    <name type="scientific">Tegillarca granosa</name>
    <name type="common">Malaysian cockle</name>
    <name type="synonym">Anadara granosa</name>
    <dbReference type="NCBI Taxonomy" id="220873"/>
    <lineage>
        <taxon>Eukaryota</taxon>
        <taxon>Metazoa</taxon>
        <taxon>Spiralia</taxon>
        <taxon>Lophotrochozoa</taxon>
        <taxon>Mollusca</taxon>
        <taxon>Bivalvia</taxon>
        <taxon>Autobranchia</taxon>
        <taxon>Pteriomorphia</taxon>
        <taxon>Arcoida</taxon>
        <taxon>Arcoidea</taxon>
        <taxon>Arcidae</taxon>
        <taxon>Tegillarca</taxon>
    </lineage>
</organism>
<sequence>MGLVISKEDRLLASCPDGKFYQCHGLINFCKSPWIDFVVRTLNPYQLYIQRIYKDQELWIKEMRPTLLSFCKNVLLPELACSREEKVMTIENQVFGRVVSCNIFGRNLNITEYTCTYPDLKVMSRGGQRNFINQGLKAYVLKLTFFLYFWDAGWLDWLIDIKVRYHIQCTRLIKATKKKKRKKAQSSPCEEKKKCDHKKDELNVYDITPISAATTSTSDTLNMQLRSRRTVKLKFVGRTIKHEWIVDKVTNRREWYRGTVLSVVFVVGGEPSSVYDISYEGFEDSYEVEFFVTTDLQKLDLCLAYECITTKYIIIIVQIITLRCYGRKGI</sequence>
<protein>
    <submittedName>
        <fullName evidence="1">Uncharacterized protein</fullName>
    </submittedName>
</protein>
<name>A0ABQ9FFY3_TEGGR</name>
<evidence type="ECO:0000313" key="1">
    <source>
        <dbReference type="EMBL" id="KAJ8315541.1"/>
    </source>
</evidence>
<comment type="caution">
    <text evidence="1">The sequence shown here is derived from an EMBL/GenBank/DDBJ whole genome shotgun (WGS) entry which is preliminary data.</text>
</comment>
<dbReference type="Proteomes" id="UP001217089">
    <property type="component" value="Unassembled WGS sequence"/>
</dbReference>
<dbReference type="Gene3D" id="3.90.320.10">
    <property type="match status" value="1"/>
</dbReference>